<dbReference type="GO" id="GO:0016787">
    <property type="term" value="F:hydrolase activity"/>
    <property type="evidence" value="ECO:0007669"/>
    <property type="project" value="UniProtKB-KW"/>
</dbReference>
<gene>
    <name evidence="2" type="ORF">GCM10009539_04280</name>
</gene>
<dbReference type="EMBL" id="BAAAGX010000003">
    <property type="protein sequence ID" value="GAA0222236.1"/>
    <property type="molecule type" value="Genomic_DNA"/>
</dbReference>
<evidence type="ECO:0000313" key="2">
    <source>
        <dbReference type="EMBL" id="GAA0222236.1"/>
    </source>
</evidence>
<dbReference type="Proteomes" id="UP001500967">
    <property type="component" value="Unassembled WGS sequence"/>
</dbReference>
<dbReference type="PRINTS" id="PR00111">
    <property type="entry name" value="ABHYDROLASE"/>
</dbReference>
<organism evidence="2 3">
    <name type="scientific">Cryptosporangium japonicum</name>
    <dbReference type="NCBI Taxonomy" id="80872"/>
    <lineage>
        <taxon>Bacteria</taxon>
        <taxon>Bacillati</taxon>
        <taxon>Actinomycetota</taxon>
        <taxon>Actinomycetes</taxon>
        <taxon>Cryptosporangiales</taxon>
        <taxon>Cryptosporangiaceae</taxon>
        <taxon>Cryptosporangium</taxon>
    </lineage>
</organism>
<evidence type="ECO:0000313" key="3">
    <source>
        <dbReference type="Proteomes" id="UP001500967"/>
    </source>
</evidence>
<dbReference type="InterPro" id="IPR029058">
    <property type="entry name" value="AB_hydrolase_fold"/>
</dbReference>
<dbReference type="PANTHER" id="PTHR43329">
    <property type="entry name" value="EPOXIDE HYDROLASE"/>
    <property type="match status" value="1"/>
</dbReference>
<dbReference type="SUPFAM" id="SSF53474">
    <property type="entry name" value="alpha/beta-Hydrolases"/>
    <property type="match status" value="1"/>
</dbReference>
<dbReference type="InterPro" id="IPR000073">
    <property type="entry name" value="AB_hydrolase_1"/>
</dbReference>
<name>A0ABN0TI48_9ACTN</name>
<dbReference type="Gene3D" id="3.40.50.1820">
    <property type="entry name" value="alpha/beta hydrolase"/>
    <property type="match status" value="1"/>
</dbReference>
<accession>A0ABN0TI48</accession>
<keyword evidence="3" id="KW-1185">Reference proteome</keyword>
<dbReference type="RefSeq" id="WP_344647000.1">
    <property type="nucleotide sequence ID" value="NZ_BAAAGX010000003.1"/>
</dbReference>
<dbReference type="Pfam" id="PF00561">
    <property type="entry name" value="Abhydrolase_1"/>
    <property type="match status" value="1"/>
</dbReference>
<keyword evidence="2" id="KW-0378">Hydrolase</keyword>
<reference evidence="2 3" key="1">
    <citation type="journal article" date="2019" name="Int. J. Syst. Evol. Microbiol.">
        <title>The Global Catalogue of Microorganisms (GCM) 10K type strain sequencing project: providing services to taxonomists for standard genome sequencing and annotation.</title>
        <authorList>
            <consortium name="The Broad Institute Genomics Platform"/>
            <consortium name="The Broad Institute Genome Sequencing Center for Infectious Disease"/>
            <person name="Wu L."/>
            <person name="Ma J."/>
        </authorList>
    </citation>
    <scope>NUCLEOTIDE SEQUENCE [LARGE SCALE GENOMIC DNA]</scope>
    <source>
        <strain evidence="2 3">JCM 10425</strain>
    </source>
</reference>
<proteinExistence type="predicted"/>
<protein>
    <submittedName>
        <fullName evidence="2">Alpha/beta hydrolase</fullName>
    </submittedName>
</protein>
<comment type="caution">
    <text evidence="2">The sequence shown here is derived from an EMBL/GenBank/DDBJ whole genome shotgun (WGS) entry which is preliminary data.</text>
</comment>
<feature type="domain" description="AB hydrolase-1" evidence="1">
    <location>
        <begin position="26"/>
        <end position="150"/>
    </location>
</feature>
<sequence>MSDVFATTRIDVGEVTLRVRHGGDGPPLLLLHGYPETHELWNPVADALAAEFTIVAPDLRGYGESTAPPTVADHSTYGKRAMAADAVALMRQLGFDTFDVAGHDRGGRVGYRLALDHPAVVRRLTVLDIVPTGEVWAHADDRFALGYWHWAVLAQPFPLPETLIAADPDWFFFDAQFGGAMRSFPAVAEYSRHVRNPRVIHAICEDYRAGATCDRAVDDEDRTAGRRIACPVQVLWAAGGAVGAWYDPLAIWRNWADEVTGEAIDSGHFIPEQNPEATLAALRRFHG</sequence>
<evidence type="ECO:0000259" key="1">
    <source>
        <dbReference type="Pfam" id="PF00561"/>
    </source>
</evidence>